<accession>A0A1G6Z0P0</accession>
<keyword evidence="3" id="KW-1185">Reference proteome</keyword>
<gene>
    <name evidence="2" type="ORF">SAMN04487779_101584</name>
</gene>
<keyword evidence="1" id="KW-1133">Transmembrane helix</keyword>
<dbReference type="AlphaFoldDB" id="A0A1G6Z0P0"/>
<evidence type="ECO:0000313" key="2">
    <source>
        <dbReference type="EMBL" id="SDD96314.1"/>
    </source>
</evidence>
<evidence type="ECO:0000256" key="1">
    <source>
        <dbReference type="SAM" id="Phobius"/>
    </source>
</evidence>
<evidence type="ECO:0000313" key="3">
    <source>
        <dbReference type="Proteomes" id="UP000198925"/>
    </source>
</evidence>
<dbReference type="RefSeq" id="WP_090664454.1">
    <property type="nucleotide sequence ID" value="NZ_FMZX01000015.1"/>
</dbReference>
<feature type="transmembrane region" description="Helical" evidence="1">
    <location>
        <begin position="63"/>
        <end position="85"/>
    </location>
</feature>
<dbReference type="EMBL" id="FMZX01000015">
    <property type="protein sequence ID" value="SDD96314.1"/>
    <property type="molecule type" value="Genomic_DNA"/>
</dbReference>
<dbReference type="Proteomes" id="UP000198925">
    <property type="component" value="Unassembled WGS sequence"/>
</dbReference>
<keyword evidence="1" id="KW-0472">Membrane</keyword>
<sequence length="99" mass="11160">MRLLIVILGGILTFFGLFFAIVSSVVYLIVATAAATFMCMALISFALYLLTQDYFFLHSTIRMLLFGSAPFVIMVVFGFFVGTAFETRHVSRTSRRLRN</sequence>
<proteinExistence type="predicted"/>
<organism evidence="2 3">
    <name type="scientific">Belnapia rosea</name>
    <dbReference type="NCBI Taxonomy" id="938405"/>
    <lineage>
        <taxon>Bacteria</taxon>
        <taxon>Pseudomonadati</taxon>
        <taxon>Pseudomonadota</taxon>
        <taxon>Alphaproteobacteria</taxon>
        <taxon>Acetobacterales</taxon>
        <taxon>Roseomonadaceae</taxon>
        <taxon>Belnapia</taxon>
    </lineage>
</organism>
<name>A0A1G6Z0P0_9PROT</name>
<reference evidence="2 3" key="1">
    <citation type="submission" date="2016-10" db="EMBL/GenBank/DDBJ databases">
        <authorList>
            <person name="de Groot N.N."/>
        </authorList>
    </citation>
    <scope>NUCLEOTIDE SEQUENCE [LARGE SCALE GENOMIC DNA]</scope>
    <source>
        <strain evidence="2 3">CPCC 100156</strain>
    </source>
</reference>
<protein>
    <submittedName>
        <fullName evidence="2">Uncharacterized protein</fullName>
    </submittedName>
</protein>
<keyword evidence="1" id="KW-0812">Transmembrane</keyword>
<feature type="transmembrane region" description="Helical" evidence="1">
    <location>
        <begin position="30"/>
        <end position="51"/>
    </location>
</feature>